<evidence type="ECO:0000313" key="5">
    <source>
        <dbReference type="Proteomes" id="UP000319557"/>
    </source>
</evidence>
<dbReference type="NCBIfam" id="NF007807">
    <property type="entry name" value="PRK10514.1"/>
    <property type="match status" value="1"/>
</dbReference>
<name>A0A517M661_9BACT</name>
<sequence length="146" mass="16508">MEIRKAAETERDSLVDIWLRSVRATHDFLSEADIERILPLVRDHALVDLEIWVLADAADEPIGFMGLADDKLEALFLAPEHRRRGGGRRMVDHARDLKGRLRVDVNEQNPAALAFYRSLGFVVEGRSELDSAGMPFPILHLRDPAE</sequence>
<gene>
    <name evidence="4" type="primary">yjaB</name>
    <name evidence="4" type="ORF">EC9_45540</name>
</gene>
<dbReference type="InterPro" id="IPR016181">
    <property type="entry name" value="Acyl_CoA_acyltransferase"/>
</dbReference>
<feature type="domain" description="N-acetyltransferase" evidence="3">
    <location>
        <begin position="1"/>
        <end position="143"/>
    </location>
</feature>
<dbReference type="PANTHER" id="PTHR43800:SF1">
    <property type="entry name" value="PEPTIDYL-LYSINE N-ACETYLTRANSFERASE YJAB"/>
    <property type="match status" value="1"/>
</dbReference>
<dbReference type="InterPro" id="IPR000182">
    <property type="entry name" value="GNAT_dom"/>
</dbReference>
<dbReference type="Proteomes" id="UP000319557">
    <property type="component" value="Chromosome"/>
</dbReference>
<reference evidence="4 5" key="1">
    <citation type="submission" date="2019-02" db="EMBL/GenBank/DDBJ databases">
        <title>Deep-cultivation of Planctomycetes and their phenomic and genomic characterization uncovers novel biology.</title>
        <authorList>
            <person name="Wiegand S."/>
            <person name="Jogler M."/>
            <person name="Boedeker C."/>
            <person name="Pinto D."/>
            <person name="Vollmers J."/>
            <person name="Rivas-Marin E."/>
            <person name="Kohn T."/>
            <person name="Peeters S.H."/>
            <person name="Heuer A."/>
            <person name="Rast P."/>
            <person name="Oberbeckmann S."/>
            <person name="Bunk B."/>
            <person name="Jeske O."/>
            <person name="Meyerdierks A."/>
            <person name="Storesund J.E."/>
            <person name="Kallscheuer N."/>
            <person name="Luecker S."/>
            <person name="Lage O.M."/>
            <person name="Pohl T."/>
            <person name="Merkel B.J."/>
            <person name="Hornburger P."/>
            <person name="Mueller R.-W."/>
            <person name="Bruemmer F."/>
            <person name="Labrenz M."/>
            <person name="Spormann A.M."/>
            <person name="Op den Camp H."/>
            <person name="Overmann J."/>
            <person name="Amann R."/>
            <person name="Jetten M.S.M."/>
            <person name="Mascher T."/>
            <person name="Medema M.H."/>
            <person name="Devos D.P."/>
            <person name="Kaster A.-K."/>
            <person name="Ovreas L."/>
            <person name="Rohde M."/>
            <person name="Galperin M.Y."/>
            <person name="Jogler C."/>
        </authorList>
    </citation>
    <scope>NUCLEOTIDE SEQUENCE [LARGE SCALE GENOMIC DNA]</scope>
    <source>
        <strain evidence="4 5">EC9</strain>
    </source>
</reference>
<evidence type="ECO:0000256" key="2">
    <source>
        <dbReference type="ARBA" id="ARBA00023315"/>
    </source>
</evidence>
<dbReference type="PANTHER" id="PTHR43800">
    <property type="entry name" value="PEPTIDYL-LYSINE N-ACETYLTRANSFERASE YJAB"/>
    <property type="match status" value="1"/>
</dbReference>
<dbReference type="EC" id="2.3.1.-" evidence="4"/>
<dbReference type="OrthoDB" id="88131at2"/>
<organism evidence="4 5">
    <name type="scientific">Rosistilla ulvae</name>
    <dbReference type="NCBI Taxonomy" id="1930277"/>
    <lineage>
        <taxon>Bacteria</taxon>
        <taxon>Pseudomonadati</taxon>
        <taxon>Planctomycetota</taxon>
        <taxon>Planctomycetia</taxon>
        <taxon>Pirellulales</taxon>
        <taxon>Pirellulaceae</taxon>
        <taxon>Rosistilla</taxon>
    </lineage>
</organism>
<evidence type="ECO:0000256" key="1">
    <source>
        <dbReference type="ARBA" id="ARBA00022679"/>
    </source>
</evidence>
<keyword evidence="5" id="KW-1185">Reference proteome</keyword>
<dbReference type="PROSITE" id="PS51186">
    <property type="entry name" value="GNAT"/>
    <property type="match status" value="1"/>
</dbReference>
<dbReference type="Gene3D" id="3.40.630.30">
    <property type="match status" value="1"/>
</dbReference>
<dbReference type="AlphaFoldDB" id="A0A517M661"/>
<dbReference type="Pfam" id="PF13508">
    <property type="entry name" value="Acetyltransf_7"/>
    <property type="match status" value="1"/>
</dbReference>
<proteinExistence type="predicted"/>
<dbReference type="KEGG" id="ruv:EC9_45540"/>
<dbReference type="EMBL" id="CP036261">
    <property type="protein sequence ID" value="QDS90346.1"/>
    <property type="molecule type" value="Genomic_DNA"/>
</dbReference>
<evidence type="ECO:0000259" key="3">
    <source>
        <dbReference type="PROSITE" id="PS51186"/>
    </source>
</evidence>
<accession>A0A517M661</accession>
<evidence type="ECO:0000313" key="4">
    <source>
        <dbReference type="EMBL" id="QDS90346.1"/>
    </source>
</evidence>
<dbReference type="RefSeq" id="WP_145348173.1">
    <property type="nucleotide sequence ID" value="NZ_CP036261.1"/>
</dbReference>
<keyword evidence="1 4" id="KW-0808">Transferase</keyword>
<keyword evidence="2 4" id="KW-0012">Acyltransferase</keyword>
<protein>
    <submittedName>
        <fullName evidence="4">Putative N-acetyltransferase YjaB</fullName>
        <ecNumber evidence="4">2.3.1.-</ecNumber>
    </submittedName>
</protein>
<dbReference type="SUPFAM" id="SSF55729">
    <property type="entry name" value="Acyl-CoA N-acyltransferases (Nat)"/>
    <property type="match status" value="1"/>
</dbReference>
<dbReference type="GO" id="GO:0016747">
    <property type="term" value="F:acyltransferase activity, transferring groups other than amino-acyl groups"/>
    <property type="evidence" value="ECO:0007669"/>
    <property type="project" value="InterPro"/>
</dbReference>